<dbReference type="EMBL" id="JBGFSN010000004">
    <property type="protein sequence ID" value="MFH8133720.1"/>
    <property type="molecule type" value="Genomic_DNA"/>
</dbReference>
<evidence type="ECO:0000256" key="2">
    <source>
        <dbReference type="ARBA" id="ARBA00022723"/>
    </source>
</evidence>
<dbReference type="Pfam" id="PF02872">
    <property type="entry name" value="5_nucleotid_C"/>
    <property type="match status" value="1"/>
</dbReference>
<evidence type="ECO:0000256" key="5">
    <source>
        <dbReference type="RuleBase" id="RU362119"/>
    </source>
</evidence>
<dbReference type="InterPro" id="IPR006179">
    <property type="entry name" value="5_nucleotidase/apyrase"/>
</dbReference>
<evidence type="ECO:0000256" key="1">
    <source>
        <dbReference type="ARBA" id="ARBA00006654"/>
    </source>
</evidence>
<dbReference type="Gene3D" id="3.90.780.10">
    <property type="entry name" value="5'-Nucleotidase, C-terminal domain"/>
    <property type="match status" value="1"/>
</dbReference>
<evidence type="ECO:0000259" key="6">
    <source>
        <dbReference type="Pfam" id="PF00149"/>
    </source>
</evidence>
<feature type="signal peptide" evidence="5">
    <location>
        <begin position="1"/>
        <end position="24"/>
    </location>
</feature>
<dbReference type="PANTHER" id="PTHR11575">
    <property type="entry name" value="5'-NUCLEOTIDASE-RELATED"/>
    <property type="match status" value="1"/>
</dbReference>
<name>A0ABW7PUY9_9GAMM</name>
<dbReference type="RefSeq" id="WP_397212926.1">
    <property type="nucleotide sequence ID" value="NZ_JBGFSN010000004.1"/>
</dbReference>
<keyword evidence="4 5" id="KW-0547">Nucleotide-binding</keyword>
<keyword evidence="9" id="KW-1185">Reference proteome</keyword>
<evidence type="ECO:0000259" key="7">
    <source>
        <dbReference type="Pfam" id="PF02872"/>
    </source>
</evidence>
<comment type="caution">
    <text evidence="8">The sequence shown here is derived from an EMBL/GenBank/DDBJ whole genome shotgun (WGS) entry which is preliminary data.</text>
</comment>
<reference evidence="8 9" key="1">
    <citation type="submission" date="2024-08" db="EMBL/GenBank/DDBJ databases">
        <title>Pantoea ronii - a newly identified human opportunistic pathogen.</title>
        <authorList>
            <person name="Keidar-Friedman D."/>
            <person name="Sorek N."/>
            <person name="Leshin-Carmel D."/>
            <person name="Tsur A."/>
            <person name="Amsalem M."/>
            <person name="Tolkach D."/>
            <person name="Brosh-Nissimov T."/>
        </authorList>
    </citation>
    <scope>NUCLEOTIDE SEQUENCE [LARGE SCALE GENOMIC DNA]</scope>
    <source>
        <strain evidence="8 9">AA23256</strain>
    </source>
</reference>
<evidence type="ECO:0000313" key="8">
    <source>
        <dbReference type="EMBL" id="MFH8133720.1"/>
    </source>
</evidence>
<gene>
    <name evidence="8" type="primary">ushA</name>
    <name evidence="8" type="ORF">ABU178_05935</name>
</gene>
<protein>
    <submittedName>
        <fullName evidence="8">Bifunctional UDP-sugar hydrolase/5'-nucleotidase UshA</fullName>
        <ecNumber evidence="8">3.1.3.5</ecNumber>
        <ecNumber evidence="8">3.6.1.45</ecNumber>
    </submittedName>
</protein>
<evidence type="ECO:0000256" key="3">
    <source>
        <dbReference type="ARBA" id="ARBA00022729"/>
    </source>
</evidence>
<evidence type="ECO:0000256" key="4">
    <source>
        <dbReference type="ARBA" id="ARBA00022741"/>
    </source>
</evidence>
<dbReference type="InterPro" id="IPR006146">
    <property type="entry name" value="5'-Nucleotdase_CS"/>
</dbReference>
<evidence type="ECO:0000313" key="9">
    <source>
        <dbReference type="Proteomes" id="UP001611251"/>
    </source>
</evidence>
<feature type="domain" description="Calcineurin-like phosphoesterase" evidence="6">
    <location>
        <begin position="33"/>
        <end position="254"/>
    </location>
</feature>
<dbReference type="EC" id="3.6.1.45" evidence="8"/>
<dbReference type="PRINTS" id="PR01607">
    <property type="entry name" value="APYRASEFAMLY"/>
</dbReference>
<dbReference type="PANTHER" id="PTHR11575:SF46">
    <property type="entry name" value="PROTEIN USHA"/>
    <property type="match status" value="1"/>
</dbReference>
<feature type="chain" id="PRO_5044954955" evidence="5">
    <location>
        <begin position="25"/>
        <end position="587"/>
    </location>
</feature>
<dbReference type="GO" id="GO:0008768">
    <property type="term" value="F:UDP-sugar diphosphatase activity"/>
    <property type="evidence" value="ECO:0007669"/>
    <property type="project" value="UniProtKB-EC"/>
</dbReference>
<dbReference type="PROSITE" id="PS00786">
    <property type="entry name" value="5_NUCLEOTIDASE_2"/>
    <property type="match status" value="1"/>
</dbReference>
<dbReference type="InterPro" id="IPR004843">
    <property type="entry name" value="Calcineurin-like_PHP"/>
</dbReference>
<organism evidence="8 9">
    <name type="scientific">Pantoea osteomyelitidis</name>
    <dbReference type="NCBI Taxonomy" id="3230026"/>
    <lineage>
        <taxon>Bacteria</taxon>
        <taxon>Pseudomonadati</taxon>
        <taxon>Pseudomonadota</taxon>
        <taxon>Gammaproteobacteria</taxon>
        <taxon>Enterobacterales</taxon>
        <taxon>Erwiniaceae</taxon>
        <taxon>Pantoea</taxon>
    </lineage>
</organism>
<keyword evidence="3 5" id="KW-0732">Signal</keyword>
<dbReference type="GO" id="GO:0008253">
    <property type="term" value="F:5'-nucleotidase activity"/>
    <property type="evidence" value="ECO:0007669"/>
    <property type="project" value="UniProtKB-EC"/>
</dbReference>
<dbReference type="SUPFAM" id="SSF55816">
    <property type="entry name" value="5'-nucleotidase (syn. UDP-sugar hydrolase), C-terminal domain"/>
    <property type="match status" value="1"/>
</dbReference>
<comment type="similarity">
    <text evidence="1 5">Belongs to the 5'-nucleotidase family.</text>
</comment>
<dbReference type="InterPro" id="IPR036907">
    <property type="entry name" value="5'-Nucleotdase_C_sf"/>
</dbReference>
<accession>A0ABW7PUY9</accession>
<dbReference type="CDD" id="cd07405">
    <property type="entry name" value="MPP_UshA_N"/>
    <property type="match status" value="1"/>
</dbReference>
<keyword evidence="5 8" id="KW-0378">Hydrolase</keyword>
<dbReference type="EC" id="3.1.3.5" evidence="8"/>
<dbReference type="NCBIfam" id="NF007109">
    <property type="entry name" value="PRK09558.1"/>
    <property type="match status" value="1"/>
</dbReference>
<dbReference type="InterPro" id="IPR008334">
    <property type="entry name" value="5'-Nucleotdase_C"/>
</dbReference>
<dbReference type="Pfam" id="PF00149">
    <property type="entry name" value="Metallophos"/>
    <property type="match status" value="1"/>
</dbReference>
<sequence length="587" mass="65189">MFLSRRIAQIFAVALALTPLFSQAWQQDRTYRFTILHTNDHHGHFWYDAQGEYGLAAQKTLMDTLRYDVQAKGGGALILSGGDVNTGVPESDMLDAEPDFRGMNLVGYDAMALGNHEFDNPLSVLRQQEKWAKFPLLSANIYQKSTGKRLFKPWALFNRMGLKIAVIGLTTDDTAKIANPAYLQDIEFRDPIAEAKKAADELRAQEKPDVIIALTHMGHYDDGKHGSNAPGDVTLARTLPKGTLDVIIGGHSHDAVCMEKENVSQANYQPGTPCQPDRQNGVWIMQAKEWGKFIGRGDFTFRNGELTLENYQLLPVNLKHKVKNLDGSESWLTYGEEIPKNSAMMKLLTPFQKRGEAQLQVKAGETQGSFIGERDKVRFQQTNLGQLILRAQMARTQADFAVMSGGGIRTSLPVGVVTYKDLLQVQPFGNQVTSVTMTGSEVAHYLTVVANIKPDSGGYAQFANISLVADGSEVSEIKINGQPLVADKKYRMATNSFNAAGGDGYPRIDQHAGFVNTGFIDAEVLKQYISDHTPLKASDYAPHDEIVHLTEAQKRERDKAREKSQHRSYPKMILAWLWPSADDNDNK</sequence>
<dbReference type="InterPro" id="IPR029052">
    <property type="entry name" value="Metallo-depent_PP-like"/>
</dbReference>
<proteinExistence type="inferred from homology"/>
<dbReference type="Gene3D" id="3.60.21.10">
    <property type="match status" value="1"/>
</dbReference>
<keyword evidence="2" id="KW-0479">Metal-binding</keyword>
<feature type="domain" description="5'-Nucleotidase C-terminal" evidence="7">
    <location>
        <begin position="372"/>
        <end position="506"/>
    </location>
</feature>
<dbReference type="Proteomes" id="UP001611251">
    <property type="component" value="Unassembled WGS sequence"/>
</dbReference>
<dbReference type="SUPFAM" id="SSF56300">
    <property type="entry name" value="Metallo-dependent phosphatases"/>
    <property type="match status" value="1"/>
</dbReference>